<dbReference type="GO" id="GO:0097367">
    <property type="term" value="F:carbohydrate derivative binding"/>
    <property type="evidence" value="ECO:0007669"/>
    <property type="project" value="InterPro"/>
</dbReference>
<protein>
    <recommendedName>
        <fullName evidence="1">HTH rpiR-type domain-containing protein</fullName>
    </recommendedName>
</protein>
<evidence type="ECO:0000313" key="3">
    <source>
        <dbReference type="Proteomes" id="UP000250668"/>
    </source>
</evidence>
<organism evidence="2 3">
    <name type="scientific">Lactobacillus gasseri</name>
    <dbReference type="NCBI Taxonomy" id="1596"/>
    <lineage>
        <taxon>Bacteria</taxon>
        <taxon>Bacillati</taxon>
        <taxon>Bacillota</taxon>
        <taxon>Bacilli</taxon>
        <taxon>Lactobacillales</taxon>
        <taxon>Lactobacillaceae</taxon>
        <taxon>Lactobacillus</taxon>
    </lineage>
</organism>
<dbReference type="PANTHER" id="PTHR30514">
    <property type="entry name" value="GLUCOKINASE"/>
    <property type="match status" value="1"/>
</dbReference>
<dbReference type="RefSeq" id="WP_157737923.1">
    <property type="nucleotide sequence ID" value="NZ_BEXJ01000001.1"/>
</dbReference>
<dbReference type="GO" id="GO:1901135">
    <property type="term" value="P:carbohydrate derivative metabolic process"/>
    <property type="evidence" value="ECO:0007669"/>
    <property type="project" value="InterPro"/>
</dbReference>
<dbReference type="InterPro" id="IPR046348">
    <property type="entry name" value="SIS_dom_sf"/>
</dbReference>
<dbReference type="PANTHER" id="PTHR30514:SF1">
    <property type="entry name" value="HTH-TYPE TRANSCRIPTIONAL REGULATOR HEXR-RELATED"/>
    <property type="match status" value="1"/>
</dbReference>
<dbReference type="SUPFAM" id="SSF46689">
    <property type="entry name" value="Homeodomain-like"/>
    <property type="match status" value="1"/>
</dbReference>
<dbReference type="Proteomes" id="UP000250668">
    <property type="component" value="Unassembled WGS sequence"/>
</dbReference>
<reference evidence="2 3" key="1">
    <citation type="journal article" date="2018" name="Int. J. Syst. Evol. Microbiol.">
        <title>Lactobacillus paragasseri sp. nov., a sister taxon of Lactobacillus gasseri, based on whole-genome sequence analyses.</title>
        <authorList>
            <person name="Tanizawa Y."/>
            <person name="Tada I."/>
            <person name="Kobayashi H."/>
            <person name="Endo A."/>
            <person name="Maeno S."/>
            <person name="Toyoda A."/>
            <person name="Arita M."/>
            <person name="Nakamura Y."/>
            <person name="Sakamoto M."/>
            <person name="Ohkuma M."/>
            <person name="Tohno M."/>
        </authorList>
    </citation>
    <scope>NUCLEOTIDE SEQUENCE [LARGE SCALE GENOMIC DNA]</scope>
    <source>
        <strain evidence="2 3">JCM 1025</strain>
    </source>
</reference>
<dbReference type="PROSITE" id="PS51071">
    <property type="entry name" value="HTH_RPIR"/>
    <property type="match status" value="1"/>
</dbReference>
<dbReference type="InterPro" id="IPR009057">
    <property type="entry name" value="Homeodomain-like_sf"/>
</dbReference>
<dbReference type="InterPro" id="IPR000281">
    <property type="entry name" value="HTH_RpiR"/>
</dbReference>
<dbReference type="Gene3D" id="1.10.10.10">
    <property type="entry name" value="Winged helix-like DNA-binding domain superfamily/Winged helix DNA-binding domain"/>
    <property type="match status" value="1"/>
</dbReference>
<dbReference type="SUPFAM" id="SSF53697">
    <property type="entry name" value="SIS domain"/>
    <property type="match status" value="1"/>
</dbReference>
<sequence length="246" mass="28621">MNFNDFVKKNSLEFSDSDKKIYNFLSQRPNHIPSLTMQKMADGAGTSIASIQRFCKKLGYSGFQEFKFAFKNYLLQNQSNDISNKSQYLNEYAKIITQFTNQDKKDINNLISTIKNSPQIFSFGVFYSSIPARFLNMALIDNGYRSHYADNYVTGSHLLNSYTPKDSFIYFSISADDEYDFNRHFKDEFEQYKNTYLITFNPNSPIKKAFKNIILLPGREFILKSSIDPQSLFCLFVEYLINNLNS</sequence>
<dbReference type="InterPro" id="IPR047640">
    <property type="entry name" value="RpiR-like"/>
</dbReference>
<feature type="domain" description="HTH rpiR-type" evidence="1">
    <location>
        <begin position="1"/>
        <end position="77"/>
    </location>
</feature>
<dbReference type="AlphaFoldDB" id="A0AB33ZQS4"/>
<evidence type="ECO:0000259" key="1">
    <source>
        <dbReference type="PROSITE" id="PS51071"/>
    </source>
</evidence>
<evidence type="ECO:0000313" key="2">
    <source>
        <dbReference type="EMBL" id="GBA94234.1"/>
    </source>
</evidence>
<gene>
    <name evidence="2" type="ORF">LJCM1025_00210</name>
</gene>
<accession>A0AB33ZQS4</accession>
<dbReference type="GO" id="GO:0003700">
    <property type="term" value="F:DNA-binding transcription factor activity"/>
    <property type="evidence" value="ECO:0007669"/>
    <property type="project" value="InterPro"/>
</dbReference>
<comment type="caution">
    <text evidence="2">The sequence shown here is derived from an EMBL/GenBank/DDBJ whole genome shotgun (WGS) entry which is preliminary data.</text>
</comment>
<dbReference type="Gene3D" id="3.40.50.10490">
    <property type="entry name" value="Glucose-6-phosphate isomerase like protein, domain 1"/>
    <property type="match status" value="1"/>
</dbReference>
<dbReference type="GO" id="GO:0003677">
    <property type="term" value="F:DNA binding"/>
    <property type="evidence" value="ECO:0007669"/>
    <property type="project" value="InterPro"/>
</dbReference>
<dbReference type="EMBL" id="BEXJ01000001">
    <property type="protein sequence ID" value="GBA94234.1"/>
    <property type="molecule type" value="Genomic_DNA"/>
</dbReference>
<dbReference type="Pfam" id="PF01418">
    <property type="entry name" value="HTH_6"/>
    <property type="match status" value="1"/>
</dbReference>
<dbReference type="InterPro" id="IPR036388">
    <property type="entry name" value="WH-like_DNA-bd_sf"/>
</dbReference>
<name>A0AB33ZQS4_LACGS</name>
<proteinExistence type="predicted"/>